<dbReference type="Proteomes" id="UP000269721">
    <property type="component" value="Unassembled WGS sequence"/>
</dbReference>
<dbReference type="AlphaFoldDB" id="A0A4P9VTS2"/>
<dbReference type="SUPFAM" id="SSF53474">
    <property type="entry name" value="alpha/beta-Hydrolases"/>
    <property type="match status" value="1"/>
</dbReference>
<keyword evidence="2" id="KW-0378">Hydrolase</keyword>
<dbReference type="InterPro" id="IPR029058">
    <property type="entry name" value="AB_hydrolase_fold"/>
</dbReference>
<name>A0A4P9VTS2_9FUNG</name>
<dbReference type="Gene3D" id="3.40.50.1820">
    <property type="entry name" value="alpha/beta hydrolase"/>
    <property type="match status" value="1"/>
</dbReference>
<dbReference type="EMBL" id="ML001883">
    <property type="protein sequence ID" value="RKO82941.1"/>
    <property type="molecule type" value="Genomic_DNA"/>
</dbReference>
<proteinExistence type="predicted"/>
<dbReference type="PANTHER" id="PTHR17630">
    <property type="entry name" value="DIENELACTONE HYDROLASE"/>
    <property type="match status" value="1"/>
</dbReference>
<organism evidence="2 3">
    <name type="scientific">Blyttiomyces helicus</name>
    <dbReference type="NCBI Taxonomy" id="388810"/>
    <lineage>
        <taxon>Eukaryota</taxon>
        <taxon>Fungi</taxon>
        <taxon>Fungi incertae sedis</taxon>
        <taxon>Chytridiomycota</taxon>
        <taxon>Chytridiomycota incertae sedis</taxon>
        <taxon>Chytridiomycetes</taxon>
        <taxon>Chytridiomycetes incertae sedis</taxon>
        <taxon>Blyttiomyces</taxon>
    </lineage>
</organism>
<gene>
    <name evidence="2" type="ORF">BDK51DRAFT_50472</name>
</gene>
<accession>A0A4P9VTS2</accession>
<keyword evidence="3" id="KW-1185">Reference proteome</keyword>
<dbReference type="GO" id="GO:0016787">
    <property type="term" value="F:hydrolase activity"/>
    <property type="evidence" value="ECO:0007669"/>
    <property type="project" value="UniProtKB-KW"/>
</dbReference>
<dbReference type="InterPro" id="IPR002925">
    <property type="entry name" value="Dienelactn_hydro"/>
</dbReference>
<evidence type="ECO:0000313" key="2">
    <source>
        <dbReference type="EMBL" id="RKO82941.1"/>
    </source>
</evidence>
<dbReference type="Pfam" id="PF01738">
    <property type="entry name" value="DLH"/>
    <property type="match status" value="1"/>
</dbReference>
<dbReference type="OrthoDB" id="17560at2759"/>
<reference evidence="3" key="1">
    <citation type="journal article" date="2018" name="Nat. Microbiol.">
        <title>Leveraging single-cell genomics to expand the fungal tree of life.</title>
        <authorList>
            <person name="Ahrendt S.R."/>
            <person name="Quandt C.A."/>
            <person name="Ciobanu D."/>
            <person name="Clum A."/>
            <person name="Salamov A."/>
            <person name="Andreopoulos B."/>
            <person name="Cheng J.F."/>
            <person name="Woyke T."/>
            <person name="Pelin A."/>
            <person name="Henrissat B."/>
            <person name="Reynolds N.K."/>
            <person name="Benny G.L."/>
            <person name="Smith M.E."/>
            <person name="James T.Y."/>
            <person name="Grigoriev I.V."/>
        </authorList>
    </citation>
    <scope>NUCLEOTIDE SEQUENCE [LARGE SCALE GENOMIC DNA]</scope>
</reference>
<sequence length="156" mass="16664">MLMLRHGYEAKLPLVRSVIAELEASHGVKTISLVGFCFGGKVATLAGGDPLIIPSVRSIVIAHPAPTPASAFAALRVPLLLLHAELDNMFTASHRKAAAAEMEKIKAEGFAFEVADFEGVKHGFANRGDATEEKSLEAMRSAFAKSLDWIGKHTKA</sequence>
<evidence type="ECO:0000259" key="1">
    <source>
        <dbReference type="Pfam" id="PF01738"/>
    </source>
</evidence>
<feature type="domain" description="Dienelactone hydrolase" evidence="1">
    <location>
        <begin position="23"/>
        <end position="153"/>
    </location>
</feature>
<evidence type="ECO:0000313" key="3">
    <source>
        <dbReference type="Proteomes" id="UP000269721"/>
    </source>
</evidence>
<dbReference type="PANTHER" id="PTHR17630:SF44">
    <property type="entry name" value="PROTEIN AIM2"/>
    <property type="match status" value="1"/>
</dbReference>
<protein>
    <submittedName>
        <fullName evidence="2">Alpha/Beta hydrolase protein</fullName>
    </submittedName>
</protein>